<evidence type="ECO:0000313" key="2">
    <source>
        <dbReference type="EMBL" id="KAK1798714.1"/>
    </source>
</evidence>
<keyword evidence="3" id="KW-1185">Reference proteome</keyword>
<evidence type="ECO:0000313" key="3">
    <source>
        <dbReference type="Proteomes" id="UP001239994"/>
    </source>
</evidence>
<dbReference type="Proteomes" id="UP001239994">
    <property type="component" value="Unassembled WGS sequence"/>
</dbReference>
<reference evidence="2" key="1">
    <citation type="submission" date="2023-03" db="EMBL/GenBank/DDBJ databases">
        <title>Electrophorus voltai genome.</title>
        <authorList>
            <person name="Bian C."/>
        </authorList>
    </citation>
    <scope>NUCLEOTIDE SEQUENCE</scope>
    <source>
        <strain evidence="2">CB-2022</strain>
        <tissue evidence="2">Muscle</tissue>
    </source>
</reference>
<name>A0AAD8ZHT8_9TELE</name>
<organism evidence="2 3">
    <name type="scientific">Electrophorus voltai</name>
    <dbReference type="NCBI Taxonomy" id="2609070"/>
    <lineage>
        <taxon>Eukaryota</taxon>
        <taxon>Metazoa</taxon>
        <taxon>Chordata</taxon>
        <taxon>Craniata</taxon>
        <taxon>Vertebrata</taxon>
        <taxon>Euteleostomi</taxon>
        <taxon>Actinopterygii</taxon>
        <taxon>Neopterygii</taxon>
        <taxon>Teleostei</taxon>
        <taxon>Ostariophysi</taxon>
        <taxon>Gymnotiformes</taxon>
        <taxon>Gymnotoidei</taxon>
        <taxon>Gymnotidae</taxon>
        <taxon>Electrophorus</taxon>
    </lineage>
</organism>
<dbReference type="EMBL" id="JAROKS010000012">
    <property type="protein sequence ID" value="KAK1798714.1"/>
    <property type="molecule type" value="Genomic_DNA"/>
</dbReference>
<accession>A0AAD8ZHT8</accession>
<evidence type="ECO:0000256" key="1">
    <source>
        <dbReference type="SAM" id="MobiDB-lite"/>
    </source>
</evidence>
<dbReference type="AlphaFoldDB" id="A0AAD8ZHT8"/>
<feature type="region of interest" description="Disordered" evidence="1">
    <location>
        <begin position="63"/>
        <end position="119"/>
    </location>
</feature>
<comment type="caution">
    <text evidence="2">The sequence shown here is derived from an EMBL/GenBank/DDBJ whole genome shotgun (WGS) entry which is preliminary data.</text>
</comment>
<feature type="compositionally biased region" description="Basic and acidic residues" evidence="1">
    <location>
        <begin position="82"/>
        <end position="104"/>
    </location>
</feature>
<protein>
    <submittedName>
        <fullName evidence="2">Uncharacterized protein</fullName>
    </submittedName>
</protein>
<gene>
    <name evidence="2" type="ORF">P4O66_007000</name>
</gene>
<dbReference type="SUPFAM" id="SSF141571">
    <property type="entry name" value="Pentapeptide repeat-like"/>
    <property type="match status" value="1"/>
</dbReference>
<proteinExistence type="predicted"/>
<sequence>METCIDAPLGSDSKNQKLTCHVIVDILRLLNGQILNTKMKALHIPSVQCFYGPKPFKAKQLGEKVSNGPNNLRFPADSPGTGKDKVTGEKITENLNTEKLENKLTSRPVDPCPAEQPSVDLSSVQLSPVDLSPVHPFPADLSPAEQTSADLSPVDLSPVHLFPADLSPVDLSPVHPFPADLSPAEQTCPLYTCPLYTYFLQTCPLQHRPLQTSGLLVGISTYVQQGAAVPERLCVFLALEIQYPVLPLGCVAPRGGIITARSYCQS</sequence>